<name>A0ABS3ATF2_9BACT</name>
<dbReference type="EMBL" id="JAFITO010000013">
    <property type="protein sequence ID" value="MBN4068394.1"/>
    <property type="molecule type" value="Genomic_DNA"/>
</dbReference>
<comment type="caution">
    <text evidence="3">The sequence shown here is derived from an EMBL/GenBank/DDBJ whole genome shotgun (WGS) entry which is preliminary data.</text>
</comment>
<evidence type="ECO:0000259" key="1">
    <source>
        <dbReference type="Pfam" id="PF00534"/>
    </source>
</evidence>
<organism evidence="3 4">
    <name type="scientific">Desulfotalea psychrophila</name>
    <dbReference type="NCBI Taxonomy" id="84980"/>
    <lineage>
        <taxon>Bacteria</taxon>
        <taxon>Pseudomonadati</taxon>
        <taxon>Thermodesulfobacteriota</taxon>
        <taxon>Desulfobulbia</taxon>
        <taxon>Desulfobulbales</taxon>
        <taxon>Desulfocapsaceae</taxon>
        <taxon>Desulfotalea</taxon>
    </lineage>
</organism>
<dbReference type="Pfam" id="PF13439">
    <property type="entry name" value="Glyco_transf_4"/>
    <property type="match status" value="1"/>
</dbReference>
<protein>
    <submittedName>
        <fullName evidence="3">Glycosyltransferase family 4 protein</fullName>
    </submittedName>
</protein>
<keyword evidence="4" id="KW-1185">Reference proteome</keyword>
<evidence type="ECO:0000259" key="2">
    <source>
        <dbReference type="Pfam" id="PF13439"/>
    </source>
</evidence>
<evidence type="ECO:0000313" key="4">
    <source>
        <dbReference type="Proteomes" id="UP000717534"/>
    </source>
</evidence>
<dbReference type="Proteomes" id="UP000717534">
    <property type="component" value="Unassembled WGS sequence"/>
</dbReference>
<dbReference type="CDD" id="cd03801">
    <property type="entry name" value="GT4_PimA-like"/>
    <property type="match status" value="1"/>
</dbReference>
<dbReference type="Pfam" id="PF00534">
    <property type="entry name" value="Glycos_transf_1"/>
    <property type="match status" value="1"/>
</dbReference>
<dbReference type="PANTHER" id="PTHR12526">
    <property type="entry name" value="GLYCOSYLTRANSFERASE"/>
    <property type="match status" value="1"/>
</dbReference>
<dbReference type="SUPFAM" id="SSF53756">
    <property type="entry name" value="UDP-Glycosyltransferase/glycogen phosphorylase"/>
    <property type="match status" value="1"/>
</dbReference>
<proteinExistence type="predicted"/>
<dbReference type="Gene3D" id="3.40.50.2000">
    <property type="entry name" value="Glycogen Phosphorylase B"/>
    <property type="match status" value="2"/>
</dbReference>
<gene>
    <name evidence="3" type="ORF">JYU06_02570</name>
</gene>
<dbReference type="InterPro" id="IPR028098">
    <property type="entry name" value="Glyco_trans_4-like_N"/>
</dbReference>
<reference evidence="3 4" key="1">
    <citation type="submission" date="2021-02" db="EMBL/GenBank/DDBJ databases">
        <title>Activity-based single-cell genomes from oceanic crustal fluid captures similar information to metagenomic and metatranscriptomic surveys with orders of magnitude less sampling.</title>
        <authorList>
            <person name="D'Angelo T.S."/>
            <person name="Orcutt B.N."/>
        </authorList>
    </citation>
    <scope>NUCLEOTIDE SEQUENCE [LARGE SCALE GENOMIC DNA]</scope>
    <source>
        <strain evidence="3">AH-315-G02</strain>
    </source>
</reference>
<dbReference type="InterPro" id="IPR001296">
    <property type="entry name" value="Glyco_trans_1"/>
</dbReference>
<feature type="domain" description="Glycosyltransferase subfamily 4-like N-terminal" evidence="2">
    <location>
        <begin position="19"/>
        <end position="202"/>
    </location>
</feature>
<evidence type="ECO:0000313" key="3">
    <source>
        <dbReference type="EMBL" id="MBN4068394.1"/>
    </source>
</evidence>
<feature type="domain" description="Glycosyl transferase family 1" evidence="1">
    <location>
        <begin position="219"/>
        <end position="383"/>
    </location>
</feature>
<accession>A0ABS3ATF2</accession>
<sequence>MQTSDKTPILFLDNTYTFGGAINSLLYLLRALDKSRFTPVLVTAQPVEFLHQHFGFMKWQHVAIKLPWVHNRIYKKITSYILFSSGFGLKCVNRIRFLYWLLFVTLPEAIRYYRIGRKNKVCLVHLNNILGGQLAGIWAAKMLGVPCVAHLRDFEEVDGVTKFYAKFIDSHIAISGAIKDNLLRLKIPEEKIDTIYDAIDLDDFNDQLSCDYLRQEFDVMNEGKLFGIFGRIIEWKGIKEFVHAAAIVIQSVPTAKAFVVGDCSDGEDGYLEEVRELIARYGLEQQIILTGYRKDIAALMGVMDVVVHASITPEPFGMVLIEGMAMAKPVVATRMGGPLDIVVDNETGFLVEPGNVVEMANAIHRLLSEKSLAAAMGASGKNRVATMFAKERYAQQVEEIYMRILHLA</sequence>
<dbReference type="PANTHER" id="PTHR12526:SF636">
    <property type="entry name" value="BLL3647 PROTEIN"/>
    <property type="match status" value="1"/>
</dbReference>